<evidence type="ECO:0000259" key="9">
    <source>
        <dbReference type="Pfam" id="PF01488"/>
    </source>
</evidence>
<feature type="domain" description="Quinate/shikimate 5-dehydrogenase/glutamyl-tRNA reductase" evidence="9">
    <location>
        <begin position="117"/>
        <end position="193"/>
    </location>
</feature>
<feature type="active site" description="Proton acceptor" evidence="8">
    <location>
        <position position="66"/>
    </location>
</feature>
<evidence type="ECO:0000256" key="6">
    <source>
        <dbReference type="ARBA" id="ARBA00023141"/>
    </source>
</evidence>
<comment type="similarity">
    <text evidence="8">Belongs to the shikimate dehydrogenase family.</text>
</comment>
<keyword evidence="6 8" id="KW-0057">Aromatic amino acid biosynthesis</keyword>
<organism evidence="12 13">
    <name type="scientific">Stenotrophomonas tumulicola</name>
    <dbReference type="NCBI Taxonomy" id="1685415"/>
    <lineage>
        <taxon>Bacteria</taxon>
        <taxon>Pseudomonadati</taxon>
        <taxon>Pseudomonadota</taxon>
        <taxon>Gammaproteobacteria</taxon>
        <taxon>Lysobacterales</taxon>
        <taxon>Lysobacteraceae</taxon>
        <taxon>Stenotrophomonas</taxon>
    </lineage>
</organism>
<dbReference type="Gene3D" id="3.40.50.10860">
    <property type="entry name" value="Leucine Dehydrogenase, chain A, domain 1"/>
    <property type="match status" value="1"/>
</dbReference>
<protein>
    <recommendedName>
        <fullName evidence="2 8">Shikimate dehydrogenase (NADP(+))</fullName>
        <shortName evidence="8">SDH</shortName>
        <ecNumber evidence="2 8">1.1.1.25</ecNumber>
    </recommendedName>
</protein>
<dbReference type="Pfam" id="PF08501">
    <property type="entry name" value="Shikimate_dh_N"/>
    <property type="match status" value="1"/>
</dbReference>
<dbReference type="NCBIfam" id="TIGR00507">
    <property type="entry name" value="aroE"/>
    <property type="match status" value="1"/>
</dbReference>
<feature type="domain" description="Shikimate dehydrogenase substrate binding N-terminal" evidence="10">
    <location>
        <begin position="7"/>
        <end position="89"/>
    </location>
</feature>
<dbReference type="InterPro" id="IPR036291">
    <property type="entry name" value="NAD(P)-bd_dom_sf"/>
</dbReference>
<keyword evidence="13" id="KW-1185">Reference proteome</keyword>
<dbReference type="UniPathway" id="UPA00053">
    <property type="reaction ID" value="UER00087"/>
</dbReference>
<comment type="subunit">
    <text evidence="8">Homodimer.</text>
</comment>
<comment type="caution">
    <text evidence="12">The sequence shown here is derived from an EMBL/GenBank/DDBJ whole genome shotgun (WGS) entry which is preliminary data.</text>
</comment>
<dbReference type="PANTHER" id="PTHR21089">
    <property type="entry name" value="SHIKIMATE DEHYDROGENASE"/>
    <property type="match status" value="1"/>
</dbReference>
<keyword evidence="3 8" id="KW-0028">Amino-acid biosynthesis</keyword>
<feature type="binding site" evidence="8">
    <location>
        <begin position="15"/>
        <end position="17"/>
    </location>
    <ligand>
        <name>shikimate</name>
        <dbReference type="ChEBI" id="CHEBI:36208"/>
    </ligand>
</feature>
<evidence type="ECO:0000256" key="2">
    <source>
        <dbReference type="ARBA" id="ARBA00012962"/>
    </source>
</evidence>
<evidence type="ECO:0000256" key="7">
    <source>
        <dbReference type="ARBA" id="ARBA00049442"/>
    </source>
</evidence>
<dbReference type="SUPFAM" id="SSF53223">
    <property type="entry name" value="Aminoacid dehydrogenase-like, N-terminal domain"/>
    <property type="match status" value="1"/>
</dbReference>
<name>A0A7W3FMC2_9GAMM</name>
<evidence type="ECO:0000259" key="10">
    <source>
        <dbReference type="Pfam" id="PF08501"/>
    </source>
</evidence>
<accession>A0A7W3FMC2</accession>
<evidence type="ECO:0000256" key="4">
    <source>
        <dbReference type="ARBA" id="ARBA00022857"/>
    </source>
</evidence>
<feature type="binding site" evidence="8">
    <location>
        <position position="87"/>
    </location>
    <ligand>
        <name>shikimate</name>
        <dbReference type="ChEBI" id="CHEBI:36208"/>
    </ligand>
</feature>
<comment type="pathway">
    <text evidence="1 8">Metabolic intermediate biosynthesis; chorismate biosynthesis; chorismate from D-erythrose 4-phosphate and phosphoenolpyruvate: step 4/7.</text>
</comment>
<feature type="binding site" evidence="8">
    <location>
        <position position="241"/>
    </location>
    <ligand>
        <name>NADP(+)</name>
        <dbReference type="ChEBI" id="CHEBI:58349"/>
    </ligand>
</feature>
<feature type="binding site" evidence="8">
    <location>
        <position position="248"/>
    </location>
    <ligand>
        <name>shikimate</name>
        <dbReference type="ChEBI" id="CHEBI:36208"/>
    </ligand>
</feature>
<dbReference type="Gene3D" id="3.40.50.720">
    <property type="entry name" value="NAD(P)-binding Rossmann-like Domain"/>
    <property type="match status" value="1"/>
</dbReference>
<dbReference type="GO" id="GO:0050661">
    <property type="term" value="F:NADP binding"/>
    <property type="evidence" value="ECO:0007669"/>
    <property type="project" value="InterPro"/>
</dbReference>
<dbReference type="InterPro" id="IPR006151">
    <property type="entry name" value="Shikm_DH/Glu-tRNA_Rdtase"/>
</dbReference>
<keyword evidence="4 8" id="KW-0521">NADP</keyword>
<feature type="binding site" evidence="8">
    <location>
        <position position="217"/>
    </location>
    <ligand>
        <name>NADP(+)</name>
        <dbReference type="ChEBI" id="CHEBI:58349"/>
    </ligand>
</feature>
<feature type="domain" description="SDH C-terminal" evidence="11">
    <location>
        <begin position="241"/>
        <end position="271"/>
    </location>
</feature>
<dbReference type="GO" id="GO:0019632">
    <property type="term" value="P:shikimate metabolic process"/>
    <property type="evidence" value="ECO:0007669"/>
    <property type="project" value="InterPro"/>
</dbReference>
<dbReference type="Proteomes" id="UP000547058">
    <property type="component" value="Unassembled WGS sequence"/>
</dbReference>
<dbReference type="Pfam" id="PF01488">
    <property type="entry name" value="Shikimate_DH"/>
    <property type="match status" value="1"/>
</dbReference>
<comment type="caution">
    <text evidence="8">Lacks conserved residue(s) required for the propagation of feature annotation.</text>
</comment>
<gene>
    <name evidence="8 12" type="primary">aroE</name>
    <name evidence="12" type="ORF">H4O11_10325</name>
</gene>
<evidence type="ECO:0000259" key="11">
    <source>
        <dbReference type="Pfam" id="PF18317"/>
    </source>
</evidence>
<dbReference type="EMBL" id="JACGXS010000004">
    <property type="protein sequence ID" value="MBA8682203.1"/>
    <property type="molecule type" value="Genomic_DNA"/>
</dbReference>
<dbReference type="SUPFAM" id="SSF51735">
    <property type="entry name" value="NAD(P)-binding Rossmann-fold domains"/>
    <property type="match status" value="1"/>
</dbReference>
<dbReference type="GO" id="GO:0009073">
    <property type="term" value="P:aromatic amino acid family biosynthetic process"/>
    <property type="evidence" value="ECO:0007669"/>
    <property type="project" value="UniProtKB-KW"/>
</dbReference>
<dbReference type="InterPro" id="IPR011342">
    <property type="entry name" value="Shikimate_DH"/>
</dbReference>
<dbReference type="RefSeq" id="WP_182339332.1">
    <property type="nucleotide sequence ID" value="NZ_JACGXS010000004.1"/>
</dbReference>
<evidence type="ECO:0000256" key="8">
    <source>
        <dbReference type="HAMAP-Rule" id="MF_00222"/>
    </source>
</evidence>
<reference evidence="12 13" key="1">
    <citation type="submission" date="2020-08" db="EMBL/GenBank/DDBJ databases">
        <title>Stenotrophomonas tumulicola JCM 30961.</title>
        <authorList>
            <person name="Deng Y."/>
        </authorList>
    </citation>
    <scope>NUCLEOTIDE SEQUENCE [LARGE SCALE GENOMIC DNA]</scope>
    <source>
        <strain evidence="12 13">JCM 30961</strain>
    </source>
</reference>
<evidence type="ECO:0000256" key="5">
    <source>
        <dbReference type="ARBA" id="ARBA00023002"/>
    </source>
</evidence>
<dbReference type="NCBIfam" id="NF001310">
    <property type="entry name" value="PRK00258.1-2"/>
    <property type="match status" value="1"/>
</dbReference>
<dbReference type="GO" id="GO:0005829">
    <property type="term" value="C:cytosol"/>
    <property type="evidence" value="ECO:0007669"/>
    <property type="project" value="TreeGrafter"/>
</dbReference>
<dbReference type="Pfam" id="PF18317">
    <property type="entry name" value="SDH_C"/>
    <property type="match status" value="1"/>
</dbReference>
<dbReference type="PANTHER" id="PTHR21089:SF1">
    <property type="entry name" value="BIFUNCTIONAL 3-DEHYDROQUINATE DEHYDRATASE_SHIKIMATE DEHYDROGENASE, CHLOROPLASTIC"/>
    <property type="match status" value="1"/>
</dbReference>
<evidence type="ECO:0000313" key="13">
    <source>
        <dbReference type="Proteomes" id="UP000547058"/>
    </source>
</evidence>
<evidence type="ECO:0000313" key="12">
    <source>
        <dbReference type="EMBL" id="MBA8682203.1"/>
    </source>
</evidence>
<comment type="catalytic activity">
    <reaction evidence="7 8">
        <text>shikimate + NADP(+) = 3-dehydroshikimate + NADPH + H(+)</text>
        <dbReference type="Rhea" id="RHEA:17737"/>
        <dbReference type="ChEBI" id="CHEBI:15378"/>
        <dbReference type="ChEBI" id="CHEBI:16630"/>
        <dbReference type="ChEBI" id="CHEBI:36208"/>
        <dbReference type="ChEBI" id="CHEBI:57783"/>
        <dbReference type="ChEBI" id="CHEBI:58349"/>
        <dbReference type="EC" id="1.1.1.25"/>
    </reaction>
</comment>
<feature type="binding site" evidence="8">
    <location>
        <position position="219"/>
    </location>
    <ligand>
        <name>shikimate</name>
        <dbReference type="ChEBI" id="CHEBI:36208"/>
    </ligand>
</feature>
<proteinExistence type="inferred from homology"/>
<dbReference type="GO" id="GO:0008652">
    <property type="term" value="P:amino acid biosynthetic process"/>
    <property type="evidence" value="ECO:0007669"/>
    <property type="project" value="UniProtKB-KW"/>
</dbReference>
<dbReference type="EC" id="1.1.1.25" evidence="2 8"/>
<feature type="binding site" evidence="8">
    <location>
        <position position="102"/>
    </location>
    <ligand>
        <name>shikimate</name>
        <dbReference type="ChEBI" id="CHEBI:36208"/>
    </ligand>
</feature>
<evidence type="ECO:0000256" key="3">
    <source>
        <dbReference type="ARBA" id="ARBA00022605"/>
    </source>
</evidence>
<feature type="binding site" evidence="8">
    <location>
        <begin position="151"/>
        <end position="156"/>
    </location>
    <ligand>
        <name>NADP(+)</name>
        <dbReference type="ChEBI" id="CHEBI:58349"/>
    </ligand>
</feature>
<dbReference type="CDD" id="cd01065">
    <property type="entry name" value="NAD_bind_Shikimate_DH"/>
    <property type="match status" value="1"/>
</dbReference>
<dbReference type="AlphaFoldDB" id="A0A7W3FMC2"/>
<dbReference type="InterPro" id="IPR041121">
    <property type="entry name" value="SDH_C"/>
</dbReference>
<dbReference type="HAMAP" id="MF_00222">
    <property type="entry name" value="Shikimate_DH_AroE"/>
    <property type="match status" value="1"/>
</dbReference>
<dbReference type="InterPro" id="IPR046346">
    <property type="entry name" value="Aminoacid_DH-like_N_sf"/>
</dbReference>
<dbReference type="InterPro" id="IPR022893">
    <property type="entry name" value="Shikimate_DH_fam"/>
</dbReference>
<dbReference type="GO" id="GO:0004764">
    <property type="term" value="F:shikimate 3-dehydrogenase (NADP+) activity"/>
    <property type="evidence" value="ECO:0007669"/>
    <property type="project" value="UniProtKB-UniRule"/>
</dbReference>
<evidence type="ECO:0000256" key="1">
    <source>
        <dbReference type="ARBA" id="ARBA00004871"/>
    </source>
</evidence>
<dbReference type="GO" id="GO:0009423">
    <property type="term" value="P:chorismate biosynthetic process"/>
    <property type="evidence" value="ECO:0007669"/>
    <property type="project" value="UniProtKB-UniRule"/>
</dbReference>
<dbReference type="InterPro" id="IPR013708">
    <property type="entry name" value="Shikimate_DH-bd_N"/>
</dbReference>
<feature type="binding site" evidence="8">
    <location>
        <position position="62"/>
    </location>
    <ligand>
        <name>shikimate</name>
        <dbReference type="ChEBI" id="CHEBI:36208"/>
    </ligand>
</feature>
<feature type="binding site" evidence="8">
    <location>
        <begin position="127"/>
        <end position="131"/>
    </location>
    <ligand>
        <name>NADP(+)</name>
        <dbReference type="ChEBI" id="CHEBI:58349"/>
    </ligand>
</feature>
<keyword evidence="5 8" id="KW-0560">Oxidoreductase</keyword>
<sequence>MTDRYAVFGHPVVHSKSPDIHAAFGRQENIPVDYRAIDATPDTFLAALEAFVAEGGVGANITLPHKEAAYALCTTRTARATRAGSVNTLLRKGDRWHGDTTDGAGLVRDLTDRHGLDLRGRRVLLLGAGGSARSVAPSLLDAGIMELVVVNRTPERADALIDAMGEPGRALSRYWEDLRDLGDFELIINATSAGRDRDATFKLPMSLVNSMTTAVDLNYGDAAIAFLAWARAAECRNTVDGLGMLVEQAAESFLQWHEVRPQTGDVYARLRSQVGTLSGED</sequence>
<comment type="function">
    <text evidence="8">Involved in the biosynthesis of the chorismate, which leads to the biosynthesis of aromatic amino acids. Catalyzes the reversible NADPH linked reduction of 3-dehydroshikimate (DHSA) to yield shikimate (SA).</text>
</comment>